<reference evidence="5 6" key="1">
    <citation type="submission" date="2022-10" db="EMBL/GenBank/DDBJ databases">
        <title>Comparative genomics and taxonomic characterization of three novel marine species of genus Reichenbachiella exhibiting antioxidant and polysaccharide degradation activities.</title>
        <authorList>
            <person name="Muhammad N."/>
            <person name="Lee Y.-J."/>
            <person name="Ko J."/>
            <person name="Kim S.-G."/>
        </authorList>
    </citation>
    <scope>NUCLEOTIDE SEQUENCE [LARGE SCALE GENOMIC DNA]</scope>
    <source>
        <strain evidence="5 6">ABR2-5</strain>
    </source>
</reference>
<dbReference type="SUPFAM" id="SSF49785">
    <property type="entry name" value="Galactose-binding domain-like"/>
    <property type="match status" value="2"/>
</dbReference>
<evidence type="ECO:0000256" key="3">
    <source>
        <dbReference type="SAM" id="SignalP"/>
    </source>
</evidence>
<evidence type="ECO:0000259" key="4">
    <source>
        <dbReference type="Pfam" id="PF13364"/>
    </source>
</evidence>
<evidence type="ECO:0000256" key="2">
    <source>
        <dbReference type="ARBA" id="ARBA00023295"/>
    </source>
</evidence>
<dbReference type="PANTHER" id="PTHR42732">
    <property type="entry name" value="BETA-GALACTOSIDASE"/>
    <property type="match status" value="1"/>
</dbReference>
<dbReference type="Pfam" id="PF13364">
    <property type="entry name" value="BetaGal_ABD2"/>
    <property type="match status" value="2"/>
</dbReference>
<dbReference type="Gene3D" id="2.60.120.260">
    <property type="entry name" value="Galactose-binding domain-like"/>
    <property type="match status" value="2"/>
</dbReference>
<dbReference type="RefSeq" id="WP_264136135.1">
    <property type="nucleotide sequence ID" value="NZ_JAOYOD010000001.1"/>
</dbReference>
<evidence type="ECO:0000313" key="6">
    <source>
        <dbReference type="Proteomes" id="UP001300692"/>
    </source>
</evidence>
<comment type="caution">
    <text evidence="5">The sequence shown here is derived from an EMBL/GenBank/DDBJ whole genome shotgun (WGS) entry which is preliminary data.</text>
</comment>
<keyword evidence="1" id="KW-0378">Hydrolase</keyword>
<feature type="domain" description="Beta-galactosidase jelly roll" evidence="4">
    <location>
        <begin position="74"/>
        <end position="187"/>
    </location>
</feature>
<accession>A0ABT3CPF0</accession>
<evidence type="ECO:0000313" key="5">
    <source>
        <dbReference type="EMBL" id="MCV9385344.1"/>
    </source>
</evidence>
<protein>
    <submittedName>
        <fullName evidence="5">Beta galactosidase jelly roll domain-containing protein</fullName>
    </submittedName>
</protein>
<dbReference type="InterPro" id="IPR008979">
    <property type="entry name" value="Galactose-bd-like_sf"/>
</dbReference>
<name>A0ABT3CPF0_9BACT</name>
<feature type="signal peptide" evidence="3">
    <location>
        <begin position="1"/>
        <end position="20"/>
    </location>
</feature>
<organism evidence="5 6">
    <name type="scientific">Reichenbachiella ulvae</name>
    <dbReference type="NCBI Taxonomy" id="2980104"/>
    <lineage>
        <taxon>Bacteria</taxon>
        <taxon>Pseudomonadati</taxon>
        <taxon>Bacteroidota</taxon>
        <taxon>Cytophagia</taxon>
        <taxon>Cytophagales</taxon>
        <taxon>Reichenbachiellaceae</taxon>
        <taxon>Reichenbachiella</taxon>
    </lineage>
</organism>
<proteinExistence type="predicted"/>
<keyword evidence="3" id="KW-0732">Signal</keyword>
<evidence type="ECO:0000256" key="1">
    <source>
        <dbReference type="ARBA" id="ARBA00022801"/>
    </source>
</evidence>
<gene>
    <name evidence="5" type="ORF">N7U62_01645</name>
</gene>
<dbReference type="InterPro" id="IPR051913">
    <property type="entry name" value="GH2_Domain-Containing"/>
</dbReference>
<dbReference type="InterPro" id="IPR025300">
    <property type="entry name" value="BetaGal_jelly_roll_dom"/>
</dbReference>
<sequence length="360" mass="41914">MKRFTLILMFSLGLIFRLQAQEDSGFEWFLNWLREEFNYEHENYNSSPLYENSELIKKIDLEGSWSFSIGDNLNWATTTYNDQHWEKIKVPSKWENQGFNGYDGIAWYRIRFDGRKLNQKQTHFLLLGQIDDADECYVNGRMVGKSGRFAPDFKTAYTAHRNYLIPNENINFNGENIIAVRVYDQTLDGGIVGNAPGLYASLNSENLEQDLSGPWRFQKWDDKESLEVNHDDSGWDEIWVPAKWDDQGFRTFDGIAWYRKHFKVNFTYDPNKQYYLILGKIDDFDITYLNGKRLGMTNDGLRFGESTSFDKLRLYRIPPSLIDKNGDNVIAVRVKDIGYHGGIYKGPIGIVTEDQISGLK</sequence>
<dbReference type="EMBL" id="JAOYOD010000001">
    <property type="protein sequence ID" value="MCV9385344.1"/>
    <property type="molecule type" value="Genomic_DNA"/>
</dbReference>
<keyword evidence="6" id="KW-1185">Reference proteome</keyword>
<feature type="chain" id="PRO_5045996356" evidence="3">
    <location>
        <begin position="21"/>
        <end position="360"/>
    </location>
</feature>
<keyword evidence="2" id="KW-0326">Glycosidase</keyword>
<dbReference type="Proteomes" id="UP001300692">
    <property type="component" value="Unassembled WGS sequence"/>
</dbReference>
<feature type="domain" description="Beta-galactosidase jelly roll" evidence="4">
    <location>
        <begin position="245"/>
        <end position="338"/>
    </location>
</feature>
<dbReference type="PANTHER" id="PTHR42732:SF1">
    <property type="entry name" value="BETA-MANNOSIDASE"/>
    <property type="match status" value="1"/>
</dbReference>